<keyword evidence="2" id="KW-1185">Reference proteome</keyword>
<dbReference type="EMBL" id="JBJJXI010000153">
    <property type="protein sequence ID" value="KAL3385582.1"/>
    <property type="molecule type" value="Genomic_DNA"/>
</dbReference>
<accession>A0ABD2VXQ6</accession>
<sequence length="85" mass="9894">MVSVKRPYPEIEMEEEVVNEVEGEQKSVTQSAKRLRFNDAEVETKEESSRSRRKISIPAHRCTPLQENFMYFHNDNSKSKGDSSM</sequence>
<reference evidence="1 2" key="1">
    <citation type="journal article" date="2024" name="bioRxiv">
        <title>A reference genome for Trichogramma kaykai: A tiny desert-dwelling parasitoid wasp with competing sex-ratio distorters.</title>
        <authorList>
            <person name="Culotta J."/>
            <person name="Lindsey A.R."/>
        </authorList>
    </citation>
    <scope>NUCLEOTIDE SEQUENCE [LARGE SCALE GENOMIC DNA]</scope>
    <source>
        <strain evidence="1 2">KSX58</strain>
    </source>
</reference>
<name>A0ABD2VXQ6_9HYME</name>
<organism evidence="1 2">
    <name type="scientific">Trichogramma kaykai</name>
    <dbReference type="NCBI Taxonomy" id="54128"/>
    <lineage>
        <taxon>Eukaryota</taxon>
        <taxon>Metazoa</taxon>
        <taxon>Ecdysozoa</taxon>
        <taxon>Arthropoda</taxon>
        <taxon>Hexapoda</taxon>
        <taxon>Insecta</taxon>
        <taxon>Pterygota</taxon>
        <taxon>Neoptera</taxon>
        <taxon>Endopterygota</taxon>
        <taxon>Hymenoptera</taxon>
        <taxon>Apocrita</taxon>
        <taxon>Proctotrupomorpha</taxon>
        <taxon>Chalcidoidea</taxon>
        <taxon>Trichogrammatidae</taxon>
        <taxon>Trichogramma</taxon>
    </lineage>
</organism>
<evidence type="ECO:0000313" key="2">
    <source>
        <dbReference type="Proteomes" id="UP001627154"/>
    </source>
</evidence>
<comment type="caution">
    <text evidence="1">The sequence shown here is derived from an EMBL/GenBank/DDBJ whole genome shotgun (WGS) entry which is preliminary data.</text>
</comment>
<proteinExistence type="predicted"/>
<dbReference type="Proteomes" id="UP001627154">
    <property type="component" value="Unassembled WGS sequence"/>
</dbReference>
<evidence type="ECO:0000313" key="1">
    <source>
        <dbReference type="EMBL" id="KAL3385582.1"/>
    </source>
</evidence>
<protein>
    <submittedName>
        <fullName evidence="1">Uncharacterized protein</fullName>
    </submittedName>
</protein>
<gene>
    <name evidence="1" type="ORF">TKK_018653</name>
</gene>
<dbReference type="AlphaFoldDB" id="A0ABD2VXQ6"/>